<dbReference type="InterPro" id="IPR037022">
    <property type="entry name" value="Formyl_trans_C_sf"/>
</dbReference>
<evidence type="ECO:0000256" key="7">
    <source>
        <dbReference type="ARBA" id="ARBA00048558"/>
    </source>
</evidence>
<evidence type="ECO:0000256" key="1">
    <source>
        <dbReference type="ARBA" id="ARBA00002606"/>
    </source>
</evidence>
<dbReference type="PANTHER" id="PTHR11138:SF5">
    <property type="entry name" value="METHIONYL-TRNA FORMYLTRANSFERASE, MITOCHONDRIAL"/>
    <property type="match status" value="1"/>
</dbReference>
<feature type="domain" description="Formyl transferase C-terminal" evidence="9">
    <location>
        <begin position="93"/>
        <end position="191"/>
    </location>
</feature>
<keyword evidence="11" id="KW-1185">Reference proteome</keyword>
<evidence type="ECO:0000256" key="2">
    <source>
        <dbReference type="ARBA" id="ARBA00010699"/>
    </source>
</evidence>
<evidence type="ECO:0000313" key="10">
    <source>
        <dbReference type="EMBL" id="MDM8562456.1"/>
    </source>
</evidence>
<proteinExistence type="inferred from homology"/>
<evidence type="ECO:0000259" key="9">
    <source>
        <dbReference type="Pfam" id="PF02911"/>
    </source>
</evidence>
<evidence type="ECO:0000256" key="4">
    <source>
        <dbReference type="ARBA" id="ARBA00016014"/>
    </source>
</evidence>
<reference evidence="10" key="1">
    <citation type="submission" date="2023-06" db="EMBL/GenBank/DDBJ databases">
        <title>Uncultivated large filamentous bacteria from sulfidic sediments reveal new species and different genomic features in energy metabolism and defense.</title>
        <authorList>
            <person name="Fonseca A."/>
        </authorList>
    </citation>
    <scope>NUCLEOTIDE SEQUENCE</scope>
    <source>
        <strain evidence="10">HSG4</strain>
    </source>
</reference>
<comment type="similarity">
    <text evidence="2">Belongs to the Fmt family.</text>
</comment>
<dbReference type="InterPro" id="IPR002376">
    <property type="entry name" value="Formyl_transf_N"/>
</dbReference>
<dbReference type="SUPFAM" id="SSF50486">
    <property type="entry name" value="FMT C-terminal domain-like"/>
    <property type="match status" value="1"/>
</dbReference>
<dbReference type="EMBL" id="JAUCGM010000160">
    <property type="protein sequence ID" value="MDM8562456.1"/>
    <property type="molecule type" value="Genomic_DNA"/>
</dbReference>
<evidence type="ECO:0000256" key="6">
    <source>
        <dbReference type="ARBA" id="ARBA00022917"/>
    </source>
</evidence>
<feature type="non-terminal residue" evidence="10">
    <location>
        <position position="1"/>
    </location>
</feature>
<dbReference type="Gene3D" id="3.40.50.170">
    <property type="entry name" value="Formyl transferase, N-terminal domain"/>
    <property type="match status" value="1"/>
</dbReference>
<name>A0ABT7VSQ3_9GAMM</name>
<evidence type="ECO:0000256" key="5">
    <source>
        <dbReference type="ARBA" id="ARBA00022679"/>
    </source>
</evidence>
<comment type="catalytic activity">
    <reaction evidence="7">
        <text>L-methionyl-tRNA(fMet) + (6R)-10-formyltetrahydrofolate = N-formyl-L-methionyl-tRNA(fMet) + (6S)-5,6,7,8-tetrahydrofolate + H(+)</text>
        <dbReference type="Rhea" id="RHEA:24380"/>
        <dbReference type="Rhea" id="RHEA-COMP:9952"/>
        <dbReference type="Rhea" id="RHEA-COMP:9953"/>
        <dbReference type="ChEBI" id="CHEBI:15378"/>
        <dbReference type="ChEBI" id="CHEBI:57453"/>
        <dbReference type="ChEBI" id="CHEBI:78530"/>
        <dbReference type="ChEBI" id="CHEBI:78844"/>
        <dbReference type="ChEBI" id="CHEBI:195366"/>
        <dbReference type="EC" id="2.1.2.9"/>
    </reaction>
</comment>
<dbReference type="InterPro" id="IPR011034">
    <property type="entry name" value="Formyl_transferase-like_C_sf"/>
</dbReference>
<dbReference type="InterPro" id="IPR044135">
    <property type="entry name" value="Met-tRNA-FMT_C"/>
</dbReference>
<evidence type="ECO:0000259" key="8">
    <source>
        <dbReference type="Pfam" id="PF00551"/>
    </source>
</evidence>
<dbReference type="Gene3D" id="3.10.25.10">
    <property type="entry name" value="Formyl transferase, C-terminal domain"/>
    <property type="match status" value="1"/>
</dbReference>
<evidence type="ECO:0000256" key="3">
    <source>
        <dbReference type="ARBA" id="ARBA00012261"/>
    </source>
</evidence>
<protein>
    <recommendedName>
        <fullName evidence="4">Methionyl-tRNA formyltransferase</fullName>
        <ecNumber evidence="3">2.1.2.9</ecNumber>
    </recommendedName>
</protein>
<dbReference type="Proteomes" id="UP001171945">
    <property type="component" value="Unassembled WGS sequence"/>
</dbReference>
<dbReference type="InterPro" id="IPR005793">
    <property type="entry name" value="Formyl_trans_C"/>
</dbReference>
<organism evidence="10 11">
    <name type="scientific">Candidatus Marithioploca araucensis</name>
    <dbReference type="NCBI Taxonomy" id="70273"/>
    <lineage>
        <taxon>Bacteria</taxon>
        <taxon>Pseudomonadati</taxon>
        <taxon>Pseudomonadota</taxon>
        <taxon>Gammaproteobacteria</taxon>
        <taxon>Thiotrichales</taxon>
        <taxon>Thiotrichaceae</taxon>
        <taxon>Candidatus Marithioploca</taxon>
    </lineage>
</organism>
<dbReference type="Pfam" id="PF02911">
    <property type="entry name" value="Formyl_trans_C"/>
    <property type="match status" value="1"/>
</dbReference>
<sequence>SLLPRWRGAAPIQRALLAGDRQTGITLMQMDQGLDTGAILKKESCQILSDETGQTLHDRLAALGGQLLTDSIDQIENLSATPQDDSQATYAKKLEKAEAQLNWQEPAVVLERKVRAFNPWPVAQVELFNQTLRLWAAQALPCPAITEPVGTIIRCQRDGIDVVTGEGILRVLKVQRAGGKVITVGDFLNAHPKYVRGDI</sequence>
<gene>
    <name evidence="10" type="ORF">QUF54_03795</name>
</gene>
<accession>A0ABT7VSQ3</accession>
<dbReference type="SUPFAM" id="SSF53328">
    <property type="entry name" value="Formyltransferase"/>
    <property type="match status" value="1"/>
</dbReference>
<dbReference type="EC" id="2.1.2.9" evidence="3"/>
<keyword evidence="5 10" id="KW-0808">Transferase</keyword>
<keyword evidence="6" id="KW-0648">Protein biosynthesis</keyword>
<comment type="caution">
    <text evidence="10">The sequence shown here is derived from an EMBL/GenBank/DDBJ whole genome shotgun (WGS) entry which is preliminary data.</text>
</comment>
<dbReference type="CDD" id="cd08704">
    <property type="entry name" value="Met_tRNA_FMT_C"/>
    <property type="match status" value="1"/>
</dbReference>
<evidence type="ECO:0000313" key="11">
    <source>
        <dbReference type="Proteomes" id="UP001171945"/>
    </source>
</evidence>
<dbReference type="InterPro" id="IPR036477">
    <property type="entry name" value="Formyl_transf_N_sf"/>
</dbReference>
<dbReference type="PANTHER" id="PTHR11138">
    <property type="entry name" value="METHIONYL-TRNA FORMYLTRANSFERASE"/>
    <property type="match status" value="1"/>
</dbReference>
<dbReference type="Pfam" id="PF00551">
    <property type="entry name" value="Formyl_trans_N"/>
    <property type="match status" value="1"/>
</dbReference>
<dbReference type="GO" id="GO:0004479">
    <property type="term" value="F:methionyl-tRNA formyltransferase activity"/>
    <property type="evidence" value="ECO:0007669"/>
    <property type="project" value="UniProtKB-EC"/>
</dbReference>
<comment type="function">
    <text evidence="1">Attaches a formyl group to the free amino group of methionyl-tRNA(fMet). The formyl group appears to play a dual role in the initiator identity of N-formylmethionyl-tRNA by promoting its recognition by IF2 and preventing the misappropriation of this tRNA by the elongation apparatus.</text>
</comment>
<feature type="domain" description="Formyl transferase N-terminal" evidence="8">
    <location>
        <begin position="1"/>
        <end position="70"/>
    </location>
</feature>